<dbReference type="Proteomes" id="UP000031599">
    <property type="component" value="Unassembled WGS sequence"/>
</dbReference>
<evidence type="ECO:0000256" key="1">
    <source>
        <dbReference type="SAM" id="MobiDB-lite"/>
    </source>
</evidence>
<accession>A0A0C2CZD4</accession>
<comment type="caution">
    <text evidence="3">The sequence shown here is derived from an EMBL/GenBank/DDBJ whole genome shotgun (WGS) entry which is preliminary data.</text>
</comment>
<organism evidence="3 4">
    <name type="scientific">Enhygromyxa salina</name>
    <dbReference type="NCBI Taxonomy" id="215803"/>
    <lineage>
        <taxon>Bacteria</taxon>
        <taxon>Pseudomonadati</taxon>
        <taxon>Myxococcota</taxon>
        <taxon>Polyangia</taxon>
        <taxon>Nannocystales</taxon>
        <taxon>Nannocystaceae</taxon>
        <taxon>Enhygromyxa</taxon>
    </lineage>
</organism>
<dbReference type="AlphaFoldDB" id="A0A0C2CZD4"/>
<dbReference type="RefSeq" id="WP_240480254.1">
    <property type="nucleotide sequence ID" value="NZ_JMCC02000040.1"/>
</dbReference>
<feature type="compositionally biased region" description="Basic and acidic residues" evidence="1">
    <location>
        <begin position="104"/>
        <end position="117"/>
    </location>
</feature>
<feature type="compositionally biased region" description="Gly residues" evidence="1">
    <location>
        <begin position="121"/>
        <end position="133"/>
    </location>
</feature>
<name>A0A0C2CZD4_9BACT</name>
<dbReference type="EMBL" id="JMCC02000040">
    <property type="protein sequence ID" value="KIG16331.1"/>
    <property type="molecule type" value="Genomic_DNA"/>
</dbReference>
<feature type="region of interest" description="Disordered" evidence="1">
    <location>
        <begin position="532"/>
        <end position="559"/>
    </location>
</feature>
<dbReference type="NCBIfam" id="TIGR03901">
    <property type="entry name" value="MYXO-CTERM"/>
    <property type="match status" value="1"/>
</dbReference>
<sequence length="603" mass="64773">MLSLRSSIALTSLVSLALLAAPRTAQACGGTFCDNLPNPMPVDQRGEDILFVIDGPTIEVHVRIEYTGEAERFAWVLPIQGIPEVTVGSDPLFTAMSSATAPRREVEREYDCNEDRPGWGQDSGGTGDDGGGCGPGGCLDLESDPGPPEVVYEAVVGAFEVVVLQGGTAIEVIDFLTANNYAQDPAAEPILQEYLDEGFLFAAVKLTAGAEVDEIHPLTFRFQGDEPCVPIRLTRIAAKDDMGIRAYFLAQDRWAPSNYEHVVLNPLYYDWSLPASFKGPTTDGYLEHLSVAVDEAGGHAFVTEYADPSSSVLTGSIYRETWDETAFVGVDPIAAIDIIGDQGLNTHPLIRSLLAEFIPVPDGLSANEFWNNIARYANQIDQDAWNADAFATALVERIIDPGLHAVDLLDTWPQLTRLHTTISPSEMTLDPTFHANVDLPAVSDTWVTTTNQVLCGGDQLFHVNVEDVDTPVCVPEGSVYPASAPHPAWQEMPAALRIEQIPMMGPPQLVQDNAELIASVYAGYQSEVECVTDESVGDDGGSEEADGGNAEGGSEDSGYNLPYDTTCGCSTPGGSAPLGIGLGLLVLGLIGPWRRRERQDLFS</sequence>
<feature type="signal peptide" evidence="2">
    <location>
        <begin position="1"/>
        <end position="27"/>
    </location>
</feature>
<feature type="compositionally biased region" description="Acidic residues" evidence="1">
    <location>
        <begin position="532"/>
        <end position="546"/>
    </location>
</feature>
<feature type="chain" id="PRO_5002147524" description="DUF2330 domain-containing protein" evidence="2">
    <location>
        <begin position="28"/>
        <end position="603"/>
    </location>
</feature>
<dbReference type="InterPro" id="IPR019283">
    <property type="entry name" value="DUF2330"/>
</dbReference>
<keyword evidence="2" id="KW-0732">Signal</keyword>
<evidence type="ECO:0000313" key="4">
    <source>
        <dbReference type="Proteomes" id="UP000031599"/>
    </source>
</evidence>
<feature type="region of interest" description="Disordered" evidence="1">
    <location>
        <begin position="104"/>
        <end position="133"/>
    </location>
</feature>
<gene>
    <name evidence="3" type="ORF">DB30_04791</name>
</gene>
<dbReference type="Pfam" id="PF10092">
    <property type="entry name" value="DUF2330"/>
    <property type="match status" value="1"/>
</dbReference>
<protein>
    <recommendedName>
        <fullName evidence="5">DUF2330 domain-containing protein</fullName>
    </recommendedName>
</protein>
<evidence type="ECO:0000313" key="3">
    <source>
        <dbReference type="EMBL" id="KIG16331.1"/>
    </source>
</evidence>
<proteinExistence type="predicted"/>
<dbReference type="InterPro" id="IPR024038">
    <property type="entry name" value="MYXO-CTERM"/>
</dbReference>
<reference evidence="3 4" key="1">
    <citation type="submission" date="2014-12" db="EMBL/GenBank/DDBJ databases">
        <title>Genome assembly of Enhygromyxa salina DSM 15201.</title>
        <authorList>
            <person name="Sharma G."/>
            <person name="Subramanian S."/>
        </authorList>
    </citation>
    <scope>NUCLEOTIDE SEQUENCE [LARGE SCALE GENOMIC DNA]</scope>
    <source>
        <strain evidence="3 4">DSM 15201</strain>
    </source>
</reference>
<evidence type="ECO:0008006" key="5">
    <source>
        <dbReference type="Google" id="ProtNLM"/>
    </source>
</evidence>
<evidence type="ECO:0000256" key="2">
    <source>
        <dbReference type="SAM" id="SignalP"/>
    </source>
</evidence>